<accession>A0A974XWN2</accession>
<dbReference type="KEGG" id="lsf:I8J32_010560"/>
<reference evidence="1 2" key="1">
    <citation type="submission" date="2021-03" db="EMBL/GenBank/DDBJ databases">
        <title>Lysobacter sp. nov. isolated from soil of gangwondo yeongwol, south Korea.</title>
        <authorList>
            <person name="Kim K.R."/>
            <person name="Kim K.H."/>
            <person name="Jeon C.O."/>
        </authorList>
    </citation>
    <scope>NUCLEOTIDE SEQUENCE [LARGE SCALE GENOMIC DNA]</scope>
    <source>
        <strain evidence="1 2">R19</strain>
    </source>
</reference>
<keyword evidence="2" id="KW-1185">Reference proteome</keyword>
<dbReference type="EMBL" id="CP071518">
    <property type="protein sequence ID" value="QSX77234.1"/>
    <property type="molecule type" value="Genomic_DNA"/>
</dbReference>
<name>A0A974XWN2_9GAMM</name>
<proteinExistence type="predicted"/>
<evidence type="ECO:0008006" key="3">
    <source>
        <dbReference type="Google" id="ProtNLM"/>
    </source>
</evidence>
<dbReference type="Proteomes" id="UP000639274">
    <property type="component" value="Chromosome"/>
</dbReference>
<protein>
    <recommendedName>
        <fullName evidence="3">DUF1232 domain-containing protein</fullName>
    </recommendedName>
</protein>
<dbReference type="AlphaFoldDB" id="A0A974XWN2"/>
<sequence length="212" mass="23814">MNAVLIDNNLPQILASNPVVPGPHRRRHIADFVLDAARLDSFNVLLRRLGREEAPLDRDQVATAARQVCRQGNDTPACIAYQLKRATALRRMATDANWNAANDALGIAQLVMEYLDSSGDLIPDQLPSLGRLDDAIVVETAWPQVGEEVAQYLDYRRVRALEARMSPAPRGFRFTREDWEQARHAEVALAAQRERIFTSSYLPTPAGRFFIH</sequence>
<gene>
    <name evidence="1" type="ORF">I8J32_010560</name>
</gene>
<dbReference type="RefSeq" id="WP_200611858.1">
    <property type="nucleotide sequence ID" value="NZ_CP071518.1"/>
</dbReference>
<evidence type="ECO:0000313" key="1">
    <source>
        <dbReference type="EMBL" id="QSX77234.1"/>
    </source>
</evidence>
<evidence type="ECO:0000313" key="2">
    <source>
        <dbReference type="Proteomes" id="UP000639274"/>
    </source>
</evidence>
<organism evidence="1 2">
    <name type="scientific">Agrilutibacter solisilvae</name>
    <dbReference type="NCBI Taxonomy" id="2763317"/>
    <lineage>
        <taxon>Bacteria</taxon>
        <taxon>Pseudomonadati</taxon>
        <taxon>Pseudomonadota</taxon>
        <taxon>Gammaproteobacteria</taxon>
        <taxon>Lysobacterales</taxon>
        <taxon>Lysobacteraceae</taxon>
        <taxon>Agrilutibacter</taxon>
    </lineage>
</organism>